<dbReference type="InterPro" id="IPR011032">
    <property type="entry name" value="GroES-like_sf"/>
</dbReference>
<dbReference type="PANTHER" id="PTHR44154">
    <property type="entry name" value="QUINONE OXIDOREDUCTASE"/>
    <property type="match status" value="1"/>
</dbReference>
<feature type="domain" description="Enoyl reductase (ER)" evidence="6">
    <location>
        <begin position="14"/>
        <end position="321"/>
    </location>
</feature>
<dbReference type="Pfam" id="PF08240">
    <property type="entry name" value="ADH_N"/>
    <property type="match status" value="1"/>
</dbReference>
<comment type="subunit">
    <text evidence="2">Homotetramer.</text>
</comment>
<dbReference type="PROSITE" id="PS01162">
    <property type="entry name" value="QOR_ZETA_CRYSTAL"/>
    <property type="match status" value="1"/>
</dbReference>
<organism evidence="7 8">
    <name type="scientific">Bosea eneae</name>
    <dbReference type="NCBI Taxonomy" id="151454"/>
    <lineage>
        <taxon>Bacteria</taxon>
        <taxon>Pseudomonadati</taxon>
        <taxon>Pseudomonadota</taxon>
        <taxon>Alphaproteobacteria</taxon>
        <taxon>Hyphomicrobiales</taxon>
        <taxon>Boseaceae</taxon>
        <taxon>Bosea</taxon>
    </lineage>
</organism>
<keyword evidence="4" id="KW-0521">NADP</keyword>
<protein>
    <submittedName>
        <fullName evidence="7">Zinc-dependent alcohol dehydrogenase family protein</fullName>
    </submittedName>
</protein>
<evidence type="ECO:0000259" key="6">
    <source>
        <dbReference type="SMART" id="SM00829"/>
    </source>
</evidence>
<evidence type="ECO:0000256" key="1">
    <source>
        <dbReference type="ARBA" id="ARBA00004496"/>
    </source>
</evidence>
<dbReference type="CDD" id="cd08272">
    <property type="entry name" value="MDR6"/>
    <property type="match status" value="1"/>
</dbReference>
<evidence type="ECO:0000256" key="5">
    <source>
        <dbReference type="ARBA" id="ARBA00022884"/>
    </source>
</evidence>
<dbReference type="InterPro" id="IPR036291">
    <property type="entry name" value="NAD(P)-bd_dom_sf"/>
</dbReference>
<dbReference type="Pfam" id="PF13602">
    <property type="entry name" value="ADH_zinc_N_2"/>
    <property type="match status" value="1"/>
</dbReference>
<dbReference type="EMBL" id="JBHSLW010000076">
    <property type="protein sequence ID" value="MFC5423435.1"/>
    <property type="molecule type" value="Genomic_DNA"/>
</dbReference>
<evidence type="ECO:0000313" key="7">
    <source>
        <dbReference type="EMBL" id="MFC5423435.1"/>
    </source>
</evidence>
<dbReference type="SUPFAM" id="SSF50129">
    <property type="entry name" value="GroES-like"/>
    <property type="match status" value="1"/>
</dbReference>
<dbReference type="SMART" id="SM00829">
    <property type="entry name" value="PKS_ER"/>
    <property type="match status" value="1"/>
</dbReference>
<evidence type="ECO:0000256" key="3">
    <source>
        <dbReference type="ARBA" id="ARBA00022490"/>
    </source>
</evidence>
<dbReference type="InterPro" id="IPR013154">
    <property type="entry name" value="ADH-like_N"/>
</dbReference>
<gene>
    <name evidence="7" type="ORF">ACFPOB_28220</name>
</gene>
<name>A0ABW0J1F1_9HYPH</name>
<dbReference type="InterPro" id="IPR051603">
    <property type="entry name" value="Zinc-ADH_QOR/CCCR"/>
</dbReference>
<reference evidence="8" key="1">
    <citation type="journal article" date="2019" name="Int. J. Syst. Evol. Microbiol.">
        <title>The Global Catalogue of Microorganisms (GCM) 10K type strain sequencing project: providing services to taxonomists for standard genome sequencing and annotation.</title>
        <authorList>
            <consortium name="The Broad Institute Genomics Platform"/>
            <consortium name="The Broad Institute Genome Sequencing Center for Infectious Disease"/>
            <person name="Wu L."/>
            <person name="Ma J."/>
        </authorList>
    </citation>
    <scope>NUCLEOTIDE SEQUENCE [LARGE SCALE GENOMIC DNA]</scope>
    <source>
        <strain evidence="8">NCAIM B.01391</strain>
    </source>
</reference>
<dbReference type="InterPro" id="IPR020843">
    <property type="entry name" value="ER"/>
</dbReference>
<proteinExistence type="predicted"/>
<dbReference type="Proteomes" id="UP001596053">
    <property type="component" value="Unassembled WGS sequence"/>
</dbReference>
<sequence>MTQTMKAAVLPRFGGPDVFEMRDVPLPQPGARQVRVRIHATALNPLDLQMRRGDYAALLPLPAIIGHDVSGIVDATGAEVDEFKPGDEVWYTPKIFGGQGSYADYHVADAEIIGRKPANLSHHEAASLTLAGGTVWEAFVTRARLLVGETVLIHAGAGGVGSVAIQLAKAIGARVLTTARARHHAFVSALGADAAIDHTQEDYVDAALSLTDGRGVDVLLDTIGGDALSRAPFALAPQGRVVSIVDIARPQNLLEAWGRNASYHFLFTRQDRAKLDGMKALVERGLIKAVVGATLPFDQITQAHELLENGSARGLRGKVVIDIAGLA</sequence>
<keyword evidence="8" id="KW-1185">Reference proteome</keyword>
<dbReference type="RefSeq" id="WP_377801580.1">
    <property type="nucleotide sequence ID" value="NZ_JBHSLW010000076.1"/>
</dbReference>
<dbReference type="Gene3D" id="3.90.180.10">
    <property type="entry name" value="Medium-chain alcohol dehydrogenases, catalytic domain"/>
    <property type="match status" value="1"/>
</dbReference>
<dbReference type="InterPro" id="IPR002364">
    <property type="entry name" value="Quin_OxRdtase/zeta-crystal_CS"/>
</dbReference>
<evidence type="ECO:0000256" key="4">
    <source>
        <dbReference type="ARBA" id="ARBA00022857"/>
    </source>
</evidence>
<keyword evidence="3" id="KW-0963">Cytoplasm</keyword>
<dbReference type="PANTHER" id="PTHR44154:SF1">
    <property type="entry name" value="QUINONE OXIDOREDUCTASE"/>
    <property type="match status" value="1"/>
</dbReference>
<evidence type="ECO:0000313" key="8">
    <source>
        <dbReference type="Proteomes" id="UP001596053"/>
    </source>
</evidence>
<dbReference type="SUPFAM" id="SSF51735">
    <property type="entry name" value="NAD(P)-binding Rossmann-fold domains"/>
    <property type="match status" value="1"/>
</dbReference>
<comment type="caution">
    <text evidence="7">The sequence shown here is derived from an EMBL/GenBank/DDBJ whole genome shotgun (WGS) entry which is preliminary data.</text>
</comment>
<accession>A0ABW0J1F1</accession>
<comment type="subcellular location">
    <subcellularLocation>
        <location evidence="1">Cytoplasm</location>
    </subcellularLocation>
</comment>
<keyword evidence="5" id="KW-0694">RNA-binding</keyword>
<evidence type="ECO:0000256" key="2">
    <source>
        <dbReference type="ARBA" id="ARBA00011881"/>
    </source>
</evidence>
<dbReference type="Gene3D" id="3.40.50.720">
    <property type="entry name" value="NAD(P)-binding Rossmann-like Domain"/>
    <property type="match status" value="1"/>
</dbReference>